<name>A0A327WD61_9BACT</name>
<proteinExistence type="predicted"/>
<dbReference type="AlphaFoldDB" id="A0A327WD61"/>
<dbReference type="EMBL" id="QLMA01000001">
    <property type="protein sequence ID" value="RAJ87416.1"/>
    <property type="molecule type" value="Genomic_DNA"/>
</dbReference>
<keyword evidence="2" id="KW-1185">Reference proteome</keyword>
<sequence>MFTIIKTLKKWGGMSGETNFFLTAVHHAKIEEE</sequence>
<dbReference type="Proteomes" id="UP000249819">
    <property type="component" value="Unassembled WGS sequence"/>
</dbReference>
<reference evidence="1 2" key="1">
    <citation type="submission" date="2018-06" db="EMBL/GenBank/DDBJ databases">
        <title>Genomic Encyclopedia of Archaeal and Bacterial Type Strains, Phase II (KMG-II): from individual species to whole genera.</title>
        <authorList>
            <person name="Goeker M."/>
        </authorList>
    </citation>
    <scope>NUCLEOTIDE SEQUENCE [LARGE SCALE GENOMIC DNA]</scope>
    <source>
        <strain evidence="1 2">DSM 29821</strain>
    </source>
</reference>
<accession>A0A327WD61</accession>
<evidence type="ECO:0000313" key="2">
    <source>
        <dbReference type="Proteomes" id="UP000249819"/>
    </source>
</evidence>
<organism evidence="1 2">
    <name type="scientific">Chitinophaga dinghuensis</name>
    <dbReference type="NCBI Taxonomy" id="1539050"/>
    <lineage>
        <taxon>Bacteria</taxon>
        <taxon>Pseudomonadati</taxon>
        <taxon>Bacteroidota</taxon>
        <taxon>Chitinophagia</taxon>
        <taxon>Chitinophagales</taxon>
        <taxon>Chitinophagaceae</taxon>
        <taxon>Chitinophaga</taxon>
    </lineage>
</organism>
<gene>
    <name evidence="1" type="ORF">CLV59_101166</name>
</gene>
<evidence type="ECO:0000313" key="1">
    <source>
        <dbReference type="EMBL" id="RAJ87416.1"/>
    </source>
</evidence>
<protein>
    <submittedName>
        <fullName evidence="1">Uncharacterized protein</fullName>
    </submittedName>
</protein>
<comment type="caution">
    <text evidence="1">The sequence shown here is derived from an EMBL/GenBank/DDBJ whole genome shotgun (WGS) entry which is preliminary data.</text>
</comment>